<dbReference type="Proteomes" id="UP001359485">
    <property type="component" value="Unassembled WGS sequence"/>
</dbReference>
<reference evidence="1 2" key="1">
    <citation type="submission" date="2023-09" db="EMBL/GenBank/DDBJ databases">
        <title>Genomes of two closely related lineages of the louse Polyplax serrata with different host specificities.</title>
        <authorList>
            <person name="Martinu J."/>
            <person name="Tarabai H."/>
            <person name="Stefka J."/>
            <person name="Hypsa V."/>
        </authorList>
    </citation>
    <scope>NUCLEOTIDE SEQUENCE [LARGE SCALE GENOMIC DNA]</scope>
    <source>
        <strain evidence="1">98ZLc_SE</strain>
    </source>
</reference>
<name>A0ABR1BE87_POLSC</name>
<protein>
    <submittedName>
        <fullName evidence="1">Uncharacterized protein</fullName>
    </submittedName>
</protein>
<evidence type="ECO:0000313" key="1">
    <source>
        <dbReference type="EMBL" id="KAK6641746.1"/>
    </source>
</evidence>
<comment type="caution">
    <text evidence="1">The sequence shown here is derived from an EMBL/GenBank/DDBJ whole genome shotgun (WGS) entry which is preliminary data.</text>
</comment>
<gene>
    <name evidence="1" type="ORF">RUM44_013461</name>
</gene>
<keyword evidence="2" id="KW-1185">Reference proteome</keyword>
<proteinExistence type="predicted"/>
<accession>A0ABR1BE87</accession>
<organism evidence="1 2">
    <name type="scientific">Polyplax serrata</name>
    <name type="common">Common mouse louse</name>
    <dbReference type="NCBI Taxonomy" id="468196"/>
    <lineage>
        <taxon>Eukaryota</taxon>
        <taxon>Metazoa</taxon>
        <taxon>Ecdysozoa</taxon>
        <taxon>Arthropoda</taxon>
        <taxon>Hexapoda</taxon>
        <taxon>Insecta</taxon>
        <taxon>Pterygota</taxon>
        <taxon>Neoptera</taxon>
        <taxon>Paraneoptera</taxon>
        <taxon>Psocodea</taxon>
        <taxon>Troctomorpha</taxon>
        <taxon>Phthiraptera</taxon>
        <taxon>Anoplura</taxon>
        <taxon>Polyplacidae</taxon>
        <taxon>Polyplax</taxon>
    </lineage>
</organism>
<sequence>MMIARAVTVCASHDDFRVSAFGEYSYRFSQYDRLEWYHQPDFFLKMDHVAVDRWTQYYVDYFNGFARHVDHMRFLTVCTTAV</sequence>
<evidence type="ECO:0000313" key="2">
    <source>
        <dbReference type="Proteomes" id="UP001359485"/>
    </source>
</evidence>
<dbReference type="EMBL" id="JAWJWF010000001">
    <property type="protein sequence ID" value="KAK6641746.1"/>
    <property type="molecule type" value="Genomic_DNA"/>
</dbReference>